<dbReference type="PRINTS" id="PR00723">
    <property type="entry name" value="SUBTILISIN"/>
</dbReference>
<protein>
    <submittedName>
        <fullName evidence="9 10">Secreted protein (Por secretion system target)</fullName>
    </submittedName>
</protein>
<feature type="domain" description="Peptidase S8/S53" evidence="7">
    <location>
        <begin position="193"/>
        <end position="444"/>
    </location>
</feature>
<dbReference type="Pfam" id="PF00082">
    <property type="entry name" value="Peptidase_S8"/>
    <property type="match status" value="1"/>
</dbReference>
<comment type="similarity">
    <text evidence="1 6">Belongs to the peptidase S8 family.</text>
</comment>
<evidence type="ECO:0000313" key="12">
    <source>
        <dbReference type="Proteomes" id="UP000275027"/>
    </source>
</evidence>
<keyword evidence="5" id="KW-0720">Serine protease</keyword>
<dbReference type="Gene3D" id="3.40.50.200">
    <property type="entry name" value="Peptidase S8/S53 domain"/>
    <property type="match status" value="1"/>
</dbReference>
<dbReference type="InterPro" id="IPR050131">
    <property type="entry name" value="Peptidase_S8_subtilisin-like"/>
</dbReference>
<dbReference type="PROSITE" id="PS51892">
    <property type="entry name" value="SUBTILASE"/>
    <property type="match status" value="1"/>
</dbReference>
<reference evidence="9 11" key="1">
    <citation type="submission" date="2017-12" db="EMBL/GenBank/DDBJ databases">
        <title>Genomic Encyclopedia of Type Strains, Phase III (KMG-III): the genomes of soil and plant-associated and newly described type strains.</title>
        <authorList>
            <person name="Whitman W."/>
        </authorList>
    </citation>
    <scope>NUCLEOTIDE SEQUENCE [LARGE SCALE GENOMIC DNA]</scope>
    <source>
        <strain evidence="9 11">IP-10</strain>
    </source>
</reference>
<evidence type="ECO:0000256" key="6">
    <source>
        <dbReference type="PROSITE-ProRule" id="PRU01240"/>
    </source>
</evidence>
<dbReference type="InterPro" id="IPR000209">
    <property type="entry name" value="Peptidase_S8/S53_dom"/>
</dbReference>
<dbReference type="NCBIfam" id="TIGR04183">
    <property type="entry name" value="Por_Secre_tail"/>
    <property type="match status" value="1"/>
</dbReference>
<keyword evidence="2" id="KW-0645">Protease</keyword>
<dbReference type="PANTHER" id="PTHR43806:SF11">
    <property type="entry name" value="CEREVISIN-RELATED"/>
    <property type="match status" value="1"/>
</dbReference>
<evidence type="ECO:0000313" key="10">
    <source>
        <dbReference type="EMBL" id="RLJ34815.1"/>
    </source>
</evidence>
<evidence type="ECO:0000313" key="11">
    <source>
        <dbReference type="Proteomes" id="UP000233767"/>
    </source>
</evidence>
<dbReference type="RefSeq" id="WP_101471504.1">
    <property type="nucleotide sequence ID" value="NZ_PJND01000007.1"/>
</dbReference>
<dbReference type="InterPro" id="IPR026444">
    <property type="entry name" value="Secre_tail"/>
</dbReference>
<dbReference type="EMBL" id="RCCB01000010">
    <property type="protein sequence ID" value="RLJ34815.1"/>
    <property type="molecule type" value="Genomic_DNA"/>
</dbReference>
<comment type="caution">
    <text evidence="6">Lacks conserved residue(s) required for the propagation of feature annotation.</text>
</comment>
<dbReference type="Proteomes" id="UP000275027">
    <property type="component" value="Unassembled WGS sequence"/>
</dbReference>
<proteinExistence type="inferred from homology"/>
<evidence type="ECO:0000259" key="8">
    <source>
        <dbReference type="Pfam" id="PF18962"/>
    </source>
</evidence>
<evidence type="ECO:0000256" key="2">
    <source>
        <dbReference type="ARBA" id="ARBA00022670"/>
    </source>
</evidence>
<evidence type="ECO:0000256" key="5">
    <source>
        <dbReference type="ARBA" id="ARBA00022825"/>
    </source>
</evidence>
<dbReference type="InterPro" id="IPR015500">
    <property type="entry name" value="Peptidase_S8_subtilisin-rel"/>
</dbReference>
<dbReference type="Pfam" id="PF18962">
    <property type="entry name" value="Por_Secre_tail"/>
    <property type="match status" value="1"/>
</dbReference>
<organism evidence="10 12">
    <name type="scientific">Flavobacterium lindanitolerans</name>
    <dbReference type="NCBI Taxonomy" id="428988"/>
    <lineage>
        <taxon>Bacteria</taxon>
        <taxon>Pseudomonadati</taxon>
        <taxon>Bacteroidota</taxon>
        <taxon>Flavobacteriia</taxon>
        <taxon>Flavobacteriales</taxon>
        <taxon>Flavobacteriaceae</taxon>
        <taxon>Flavobacterium</taxon>
    </lineage>
</organism>
<dbReference type="InterPro" id="IPR036852">
    <property type="entry name" value="Peptidase_S8/S53_dom_sf"/>
</dbReference>
<dbReference type="AlphaFoldDB" id="A0A497V2R6"/>
<dbReference type="GO" id="GO:0004252">
    <property type="term" value="F:serine-type endopeptidase activity"/>
    <property type="evidence" value="ECO:0007669"/>
    <property type="project" value="InterPro"/>
</dbReference>
<name>A0A497V2R6_9FLAO</name>
<dbReference type="Proteomes" id="UP000233767">
    <property type="component" value="Unassembled WGS sequence"/>
</dbReference>
<keyword evidence="3" id="KW-0732">Signal</keyword>
<reference evidence="10 12" key="2">
    <citation type="submission" date="2018-10" db="EMBL/GenBank/DDBJ databases">
        <title>Genomic Encyclopedia of Archaeal and Bacterial Type Strains, Phase II (KMG-II): from individual species to whole genera.</title>
        <authorList>
            <person name="Goeker M."/>
        </authorList>
    </citation>
    <scope>NUCLEOTIDE SEQUENCE [LARGE SCALE GENOMIC DNA]</scope>
    <source>
        <strain evidence="10 12">DSM 21886</strain>
    </source>
</reference>
<evidence type="ECO:0000259" key="7">
    <source>
        <dbReference type="Pfam" id="PF00082"/>
    </source>
</evidence>
<evidence type="ECO:0000256" key="3">
    <source>
        <dbReference type="ARBA" id="ARBA00022729"/>
    </source>
</evidence>
<feature type="domain" description="Secretion system C-terminal sorting" evidence="8">
    <location>
        <begin position="486"/>
        <end position="554"/>
    </location>
</feature>
<dbReference type="PANTHER" id="PTHR43806">
    <property type="entry name" value="PEPTIDASE S8"/>
    <property type="match status" value="1"/>
</dbReference>
<evidence type="ECO:0000256" key="4">
    <source>
        <dbReference type="ARBA" id="ARBA00022801"/>
    </source>
</evidence>
<accession>A0A497V2R6</accession>
<keyword evidence="4" id="KW-0378">Hydrolase</keyword>
<comment type="caution">
    <text evidence="10">The sequence shown here is derived from an EMBL/GenBank/DDBJ whole genome shotgun (WGS) entry which is preliminary data.</text>
</comment>
<evidence type="ECO:0000313" key="9">
    <source>
        <dbReference type="EMBL" id="PKW29684.1"/>
    </source>
</evidence>
<keyword evidence="11" id="KW-1185">Reference proteome</keyword>
<gene>
    <name evidence="9" type="ORF">B0G92_1328</name>
    <name evidence="10" type="ORF">CLV50_0176</name>
</gene>
<dbReference type="SUPFAM" id="SSF52743">
    <property type="entry name" value="Subtilisin-like"/>
    <property type="match status" value="1"/>
</dbReference>
<evidence type="ECO:0000256" key="1">
    <source>
        <dbReference type="ARBA" id="ARBA00011073"/>
    </source>
</evidence>
<dbReference type="EMBL" id="PJND01000007">
    <property type="protein sequence ID" value="PKW29684.1"/>
    <property type="molecule type" value="Genomic_DNA"/>
</dbReference>
<dbReference type="GO" id="GO:0006508">
    <property type="term" value="P:proteolysis"/>
    <property type="evidence" value="ECO:0007669"/>
    <property type="project" value="UniProtKB-KW"/>
</dbReference>
<sequence length="556" mass="60446">MKKITLVISCALFSLSVSFGQDRKGSFVLEKGSESHELYVSFQPTLHFEGEAYQAVALEKIPDFKTLQEEYNIVLEKGILISDEKLEEMEQKAIELTGKGNSVAKLRNILKVRIDNPTNERLLELAKKLEGLQEVEYCSLNSLEPVQPPYDIAPTTPNFEVNQTYIRPNPGVNMTYAWGLNLTGAGIRVRDVEYGFNASHEDLNERNVSIAPGMTISASASVSFTEHGTAVFGIVYGDKGAYGISGMAYGAAEMMLAPEWQQSGYNRVNAVTQAIANSTAGDVLIYEMQATGAQGNYGPAEYAGTIWDLTKAATDAGMVIVAAAGNGAENLDDAVYQSYRNRGNSGAIIVGAGDNTINHNKLSFSTYGDRVDVQGWGTGVFSSGYGDAQQIGGDFNQYYTNFSGTSSATPIVASCAIVLQSYYHSLTGNYMTSVQMRNLLKNTGLPQGTATTGNIGQFPDMEAAILYIQDEFLSREKWTGLEFIAYPNPVQDRLTIKTKDLSANAKVEISNSLGQFVHKGAIAEENTIDMSSFSQGLYFVKVTDGNKTQTKKIVKK</sequence>